<dbReference type="InterPro" id="IPR027417">
    <property type="entry name" value="P-loop_NTPase"/>
</dbReference>
<dbReference type="Pfam" id="PF24883">
    <property type="entry name" value="NPHP3_N"/>
    <property type="match status" value="1"/>
</dbReference>
<dbReference type="Proteomes" id="UP000663879">
    <property type="component" value="Unassembled WGS sequence"/>
</dbReference>
<evidence type="ECO:0000259" key="2">
    <source>
        <dbReference type="Pfam" id="PF24883"/>
    </source>
</evidence>
<accession>A0A813TDB1</accession>
<evidence type="ECO:0000313" key="4">
    <source>
        <dbReference type="Proteomes" id="UP000663879"/>
    </source>
</evidence>
<feature type="domain" description="Nephrocystin 3-like N-terminal" evidence="2">
    <location>
        <begin position="8"/>
        <end position="76"/>
    </location>
</feature>
<dbReference type="Gene3D" id="3.40.50.300">
    <property type="entry name" value="P-loop containing nucleotide triphosphate hydrolases"/>
    <property type="match status" value="1"/>
</dbReference>
<sequence>MEKLNISRNWILEKVNNFITNQGEENLLFITGKVGTGKTHICQQITQTLSSKRCVYYFDQKNFTVENLKNCLFRHLRLNINNLECLIVIDQFETYVNFDSLRILNYFRDLSKCFKIIISCQTNYFLKLKLSNQSVICLDFNKTEQNQNNECILNDLKQYVQLNNFSSLHLEDFLFKSECNFLYISKIIDLINLNYINLKDVFSIPDGLNGLHLFLIKILEEKLSKSDFYLAKLVLNLLAINSDGEIKKNTIYKCIKSKDLSLELSKFEQVIQVLQCICLKNERNGTKLKFFHSNFLNWLIKENFLVLKEAYHLKCIFYWSELCNYKCQINRTSTPLEPLNYLINLKKIDESNLSKIEPDEKSQVNFMSKKHTITLKKFKFYLEKCNGYKSDELFSTMGYYLDLSKKIKQSIHMDPFDLSNQSSILSNTIQVANNIISTQNKTTISYSNRSESKSKNKKSCLNRFFSFVFSCLK</sequence>
<name>A0A813TDB1_9BILA</name>
<keyword evidence="1" id="KW-0677">Repeat</keyword>
<gene>
    <name evidence="3" type="ORF">OXX778_LOCUS6971</name>
</gene>
<dbReference type="EMBL" id="CAJNOC010000861">
    <property type="protein sequence ID" value="CAF0811017.1"/>
    <property type="molecule type" value="Genomic_DNA"/>
</dbReference>
<proteinExistence type="predicted"/>
<evidence type="ECO:0000256" key="1">
    <source>
        <dbReference type="ARBA" id="ARBA00022737"/>
    </source>
</evidence>
<dbReference type="InterPro" id="IPR056884">
    <property type="entry name" value="NPHP3-like_N"/>
</dbReference>
<keyword evidence="4" id="KW-1185">Reference proteome</keyword>
<comment type="caution">
    <text evidence="3">The sequence shown here is derived from an EMBL/GenBank/DDBJ whole genome shotgun (WGS) entry which is preliminary data.</text>
</comment>
<dbReference type="AlphaFoldDB" id="A0A813TDB1"/>
<evidence type="ECO:0000313" key="3">
    <source>
        <dbReference type="EMBL" id="CAF0811017.1"/>
    </source>
</evidence>
<reference evidence="3" key="1">
    <citation type="submission" date="2021-02" db="EMBL/GenBank/DDBJ databases">
        <authorList>
            <person name="Nowell W R."/>
        </authorList>
    </citation>
    <scope>NUCLEOTIDE SEQUENCE</scope>
    <source>
        <strain evidence="3">Ploen Becks lab</strain>
    </source>
</reference>
<organism evidence="3 4">
    <name type="scientific">Brachionus calyciflorus</name>
    <dbReference type="NCBI Taxonomy" id="104777"/>
    <lineage>
        <taxon>Eukaryota</taxon>
        <taxon>Metazoa</taxon>
        <taxon>Spiralia</taxon>
        <taxon>Gnathifera</taxon>
        <taxon>Rotifera</taxon>
        <taxon>Eurotatoria</taxon>
        <taxon>Monogononta</taxon>
        <taxon>Pseudotrocha</taxon>
        <taxon>Ploima</taxon>
        <taxon>Brachionidae</taxon>
        <taxon>Brachionus</taxon>
    </lineage>
</organism>
<protein>
    <recommendedName>
        <fullName evidence="2">Nephrocystin 3-like N-terminal domain-containing protein</fullName>
    </recommendedName>
</protein>
<dbReference type="SUPFAM" id="SSF52540">
    <property type="entry name" value="P-loop containing nucleoside triphosphate hydrolases"/>
    <property type="match status" value="1"/>
</dbReference>